<dbReference type="PATRIC" id="fig|401562.3.peg.4999"/>
<comment type="caution">
    <text evidence="3">The sequence shown here is derived from an EMBL/GenBank/DDBJ whole genome shotgun (WGS) entry which is preliminary data.</text>
</comment>
<evidence type="ECO:0008006" key="6">
    <source>
        <dbReference type="Google" id="ProtNLM"/>
    </source>
</evidence>
<sequence length="334" mass="35123">MAIALTGLAATGALAATGGIYRDWSLTCTSGLDCDASTFSKGNAPLITLGIRRGSGAADVPKLAIGLREAAPLSGQVTLRFDDGASRELPASAFHADKEGQAVSADLGDLLADLKRASTVEISLTPAGKTQSTTFSLSGLVAALRKMDEDQQRTGTPNALIDKGDKAPTKPSLLASDITDAAALPASVRRLWSEGPGQCSDFNGFPPSILGFSVPMGDQARLYVLACGSPGAYNEPSRLYLQEGDSADVFPVVSMAADGPVATMTIWNAGWDGNRLITFLKGRGIGDCGISAEYELDPEALQLRLVDAREQSECNGQDDMSRWPQTWPLRNSKR</sequence>
<accession>A0A175RIN3</accession>
<reference evidence="4 5" key="1">
    <citation type="journal article" date="2016" name="Front. Microbiol.">
        <title>Genomic Resource of Rice Seed Associated Bacteria.</title>
        <authorList>
            <person name="Midha S."/>
            <person name="Bansal K."/>
            <person name="Sharma S."/>
            <person name="Kumar N."/>
            <person name="Patil P.P."/>
            <person name="Chaudhry V."/>
            <person name="Patil P.B."/>
        </authorList>
    </citation>
    <scope>NUCLEOTIDE SEQUENCE [LARGE SCALE GENOMIC DNA]</scope>
    <source>
        <strain evidence="2 4">NS226</strain>
        <strain evidence="3 5">NS365</strain>
    </source>
</reference>
<dbReference type="RefSeq" id="WP_058602287.1">
    <property type="nucleotide sequence ID" value="NZ_LDPZ01000081.1"/>
</dbReference>
<dbReference type="Gene3D" id="2.60.40.1880">
    <property type="entry name" value="Invasion associated locus B (IalB) protein"/>
    <property type="match status" value="1"/>
</dbReference>
<gene>
    <name evidence="2" type="ORF">NS226_22460</name>
    <name evidence="3" type="ORF">NS365_21255</name>
</gene>
<dbReference type="STRING" id="401562.NS365_21255"/>
<evidence type="ECO:0000256" key="1">
    <source>
        <dbReference type="SAM" id="MobiDB-lite"/>
    </source>
</evidence>
<dbReference type="Proteomes" id="UP000078529">
    <property type="component" value="Unassembled WGS sequence"/>
</dbReference>
<evidence type="ECO:0000313" key="5">
    <source>
        <dbReference type="Proteomes" id="UP000078529"/>
    </source>
</evidence>
<evidence type="ECO:0000313" key="3">
    <source>
        <dbReference type="EMBL" id="KTR02632.1"/>
    </source>
</evidence>
<evidence type="ECO:0000313" key="2">
    <source>
        <dbReference type="EMBL" id="KTQ82354.1"/>
    </source>
</evidence>
<dbReference type="EMBL" id="LDQA01000070">
    <property type="protein sequence ID" value="KTR02632.1"/>
    <property type="molecule type" value="Genomic_DNA"/>
</dbReference>
<proteinExistence type="predicted"/>
<evidence type="ECO:0000313" key="4">
    <source>
        <dbReference type="Proteomes" id="UP000078272"/>
    </source>
</evidence>
<name>A0A175RIN3_9HYPH</name>
<feature type="region of interest" description="Disordered" evidence="1">
    <location>
        <begin position="313"/>
        <end position="334"/>
    </location>
</feature>
<dbReference type="EMBL" id="LDPZ01000081">
    <property type="protein sequence ID" value="KTQ82354.1"/>
    <property type="molecule type" value="Genomic_DNA"/>
</dbReference>
<dbReference type="InterPro" id="IPR009560">
    <property type="entry name" value="DUF1176"/>
</dbReference>
<dbReference type="AlphaFoldDB" id="A0A175RIN3"/>
<keyword evidence="5" id="KW-1185">Reference proteome</keyword>
<protein>
    <recommendedName>
        <fullName evidence="6">DUF1176 domain-containing protein</fullName>
    </recommendedName>
</protein>
<dbReference type="InterPro" id="IPR038696">
    <property type="entry name" value="IalB_sf"/>
</dbReference>
<organism evidence="3 5">
    <name type="scientific">Aureimonas ureilytica</name>
    <dbReference type="NCBI Taxonomy" id="401562"/>
    <lineage>
        <taxon>Bacteria</taxon>
        <taxon>Pseudomonadati</taxon>
        <taxon>Pseudomonadota</taxon>
        <taxon>Alphaproteobacteria</taxon>
        <taxon>Hyphomicrobiales</taxon>
        <taxon>Aurantimonadaceae</taxon>
        <taxon>Aureimonas</taxon>
    </lineage>
</organism>
<dbReference type="Proteomes" id="UP000078272">
    <property type="component" value="Unassembled WGS sequence"/>
</dbReference>
<dbReference type="Pfam" id="PF06674">
    <property type="entry name" value="DUF1176"/>
    <property type="match status" value="1"/>
</dbReference>